<comment type="caution">
    <text evidence="1">The sequence shown here is derived from an EMBL/GenBank/DDBJ whole genome shotgun (WGS) entry which is preliminary data.</text>
</comment>
<name>A0ACC2I891_9PEZI</name>
<proteinExistence type="predicted"/>
<organism evidence="1 2">
    <name type="scientific">Nemania bipapillata</name>
    <dbReference type="NCBI Taxonomy" id="110536"/>
    <lineage>
        <taxon>Eukaryota</taxon>
        <taxon>Fungi</taxon>
        <taxon>Dikarya</taxon>
        <taxon>Ascomycota</taxon>
        <taxon>Pezizomycotina</taxon>
        <taxon>Sordariomycetes</taxon>
        <taxon>Xylariomycetidae</taxon>
        <taxon>Xylariales</taxon>
        <taxon>Xylariaceae</taxon>
        <taxon>Nemania</taxon>
    </lineage>
</organism>
<evidence type="ECO:0000313" key="1">
    <source>
        <dbReference type="EMBL" id="KAJ8111391.1"/>
    </source>
</evidence>
<reference evidence="1" key="1">
    <citation type="submission" date="2022-11" db="EMBL/GenBank/DDBJ databases">
        <title>Genome Sequence of Nemania bipapillata.</title>
        <authorList>
            <person name="Buettner E."/>
        </authorList>
    </citation>
    <scope>NUCLEOTIDE SEQUENCE</scope>
    <source>
        <strain evidence="1">CP14</strain>
    </source>
</reference>
<evidence type="ECO:0000313" key="2">
    <source>
        <dbReference type="Proteomes" id="UP001153334"/>
    </source>
</evidence>
<gene>
    <name evidence="1" type="ORF">ONZ43_g5629</name>
</gene>
<sequence length="208" mass="24484">MPSSVVETILPLIGLRGFAPVYEFIGNWLGWDPTVILTVVGFIWATNKVFQQIYYFLYEMIVEHMMSTIHISSTDDIYLYLMAWLSKQPKMINSRFLMAETASRTAWEDEDESTVARDQSGLYLNFSNQEARVAPQYVPAVGLHNFWWRGQYFRLNRKREQVFDDGMNGGFNTFREKEDLMISCLWRSPNPIKKLLVQLVPWHFYPLF</sequence>
<accession>A0ACC2I891</accession>
<keyword evidence="2" id="KW-1185">Reference proteome</keyword>
<dbReference type="EMBL" id="JAPESX010001795">
    <property type="protein sequence ID" value="KAJ8111391.1"/>
    <property type="molecule type" value="Genomic_DNA"/>
</dbReference>
<protein>
    <submittedName>
        <fullName evidence="1">Uncharacterized protein</fullName>
    </submittedName>
</protein>
<dbReference type="Proteomes" id="UP001153334">
    <property type="component" value="Unassembled WGS sequence"/>
</dbReference>